<protein>
    <submittedName>
        <fullName evidence="1">LysR family transcriptional regulator</fullName>
    </submittedName>
</protein>
<dbReference type="EMBL" id="QNGD03000072">
    <property type="protein sequence ID" value="RWQ69051.1"/>
    <property type="molecule type" value="Genomic_DNA"/>
</dbReference>
<evidence type="ECO:0000313" key="1">
    <source>
        <dbReference type="EMBL" id="RWQ69051.1"/>
    </source>
</evidence>
<accession>A0A9X8ITM7</accession>
<evidence type="ECO:0000313" key="2">
    <source>
        <dbReference type="Proteomes" id="UP000253597"/>
    </source>
</evidence>
<sequence length="36" mass="4099">LVCRDVQRQQASLALLRTLLEEVIDREVKPPLDPLA</sequence>
<gene>
    <name evidence="1" type="ORF">DR116_0031410</name>
</gene>
<organism evidence="1 2">
    <name type="scientific">Bacillus cereus</name>
    <dbReference type="NCBI Taxonomy" id="1396"/>
    <lineage>
        <taxon>Bacteria</taxon>
        <taxon>Bacillati</taxon>
        <taxon>Bacillota</taxon>
        <taxon>Bacilli</taxon>
        <taxon>Bacillales</taxon>
        <taxon>Bacillaceae</taxon>
        <taxon>Bacillus</taxon>
        <taxon>Bacillus cereus group</taxon>
    </lineage>
</organism>
<proteinExistence type="predicted"/>
<dbReference type="Proteomes" id="UP000253597">
    <property type="component" value="Unassembled WGS sequence"/>
</dbReference>
<dbReference type="AlphaFoldDB" id="A0A9X8ITM7"/>
<name>A0A9X8ITM7_BACCE</name>
<comment type="caution">
    <text evidence="1">The sequence shown here is derived from an EMBL/GenBank/DDBJ whole genome shotgun (WGS) entry which is preliminary data.</text>
</comment>
<feature type="non-terminal residue" evidence="1">
    <location>
        <position position="1"/>
    </location>
</feature>
<reference evidence="1 2" key="1">
    <citation type="submission" date="2019-01" db="EMBL/GenBank/DDBJ databases">
        <title>Draft genome sequence of heavy metal resistant Bacillus cereus NWUAB01.</title>
        <authorList>
            <person name="Babalola O."/>
            <person name="Aremu B.R."/>
            <person name="Ayangbenro A.S."/>
        </authorList>
    </citation>
    <scope>NUCLEOTIDE SEQUENCE [LARGE SCALE GENOMIC DNA]</scope>
    <source>
        <strain evidence="1 2">NWUAB01</strain>
    </source>
</reference>